<evidence type="ECO:0000313" key="5">
    <source>
        <dbReference type="EMBL" id="GGL90179.1"/>
    </source>
</evidence>
<dbReference type="CDD" id="cd03257">
    <property type="entry name" value="ABC_NikE_OppD_transporters"/>
    <property type="match status" value="1"/>
</dbReference>
<dbReference type="Gene3D" id="3.40.50.300">
    <property type="entry name" value="P-loop containing nucleotide triphosphate hydrolases"/>
    <property type="match status" value="1"/>
</dbReference>
<feature type="domain" description="ABC transporter" evidence="4">
    <location>
        <begin position="9"/>
        <end position="255"/>
    </location>
</feature>
<dbReference type="InterPro" id="IPR003439">
    <property type="entry name" value="ABC_transporter-like_ATP-bd"/>
</dbReference>
<dbReference type="SUPFAM" id="SSF52540">
    <property type="entry name" value="P-loop containing nucleoside triphosphate hydrolases"/>
    <property type="match status" value="1"/>
</dbReference>
<evidence type="ECO:0000256" key="2">
    <source>
        <dbReference type="ARBA" id="ARBA00022741"/>
    </source>
</evidence>
<keyword evidence="2" id="KW-0547">Nucleotide-binding</keyword>
<dbReference type="PANTHER" id="PTHR43067:SF3">
    <property type="entry name" value="MALTOSE ABC TRANSPORTER, ATP-BINDING PROTEIN"/>
    <property type="match status" value="1"/>
</dbReference>
<dbReference type="InterPro" id="IPR017871">
    <property type="entry name" value="ABC_transporter-like_CS"/>
</dbReference>
<gene>
    <name evidence="5" type="ORF">GCM10011594_07320</name>
</gene>
<dbReference type="PANTHER" id="PTHR43067">
    <property type="entry name" value="OLIGOPEPTIDE/DIPEPTIDE ABC TRANSPORTER, ATPASE SUBUNIT"/>
    <property type="match status" value="1"/>
</dbReference>
<dbReference type="InterPro" id="IPR027417">
    <property type="entry name" value="P-loop_NTPase"/>
</dbReference>
<dbReference type="PROSITE" id="PS00211">
    <property type="entry name" value="ABC_TRANSPORTER_1"/>
    <property type="match status" value="1"/>
</dbReference>
<dbReference type="InterPro" id="IPR013563">
    <property type="entry name" value="Oligopep_ABC_C"/>
</dbReference>
<protein>
    <submittedName>
        <fullName evidence="5">Dipeptide/oligopeptide/nickel ABC transporter ATP-binding protein</fullName>
    </submittedName>
</protein>
<dbReference type="GO" id="GO:0005524">
    <property type="term" value="F:ATP binding"/>
    <property type="evidence" value="ECO:0007669"/>
    <property type="project" value="UniProtKB-KW"/>
</dbReference>
<dbReference type="NCBIfam" id="TIGR01727">
    <property type="entry name" value="oligo_HPY"/>
    <property type="match status" value="1"/>
</dbReference>
<evidence type="ECO:0000313" key="6">
    <source>
        <dbReference type="Proteomes" id="UP000655208"/>
    </source>
</evidence>
<dbReference type="GO" id="GO:0016887">
    <property type="term" value="F:ATP hydrolysis activity"/>
    <property type="evidence" value="ECO:0007669"/>
    <property type="project" value="InterPro"/>
</dbReference>
<dbReference type="AlphaFoldDB" id="A0A917SMP7"/>
<keyword evidence="1" id="KW-0813">Transport</keyword>
<organism evidence="5 6">
    <name type="scientific">Nakamurella endophytica</name>
    <dbReference type="NCBI Taxonomy" id="1748367"/>
    <lineage>
        <taxon>Bacteria</taxon>
        <taxon>Bacillati</taxon>
        <taxon>Actinomycetota</taxon>
        <taxon>Actinomycetes</taxon>
        <taxon>Nakamurellales</taxon>
        <taxon>Nakamurellaceae</taxon>
        <taxon>Nakamurella</taxon>
    </lineage>
</organism>
<evidence type="ECO:0000256" key="3">
    <source>
        <dbReference type="ARBA" id="ARBA00022840"/>
    </source>
</evidence>
<dbReference type="EMBL" id="BMNA01000001">
    <property type="protein sequence ID" value="GGL90179.1"/>
    <property type="molecule type" value="Genomic_DNA"/>
</dbReference>
<dbReference type="Proteomes" id="UP000655208">
    <property type="component" value="Unassembled WGS sequence"/>
</dbReference>
<dbReference type="Pfam" id="PF00005">
    <property type="entry name" value="ABC_tran"/>
    <property type="match status" value="1"/>
</dbReference>
<dbReference type="InterPro" id="IPR003593">
    <property type="entry name" value="AAA+_ATPase"/>
</dbReference>
<dbReference type="Pfam" id="PF08352">
    <property type="entry name" value="oligo_HPY"/>
    <property type="match status" value="1"/>
</dbReference>
<dbReference type="GO" id="GO:0015833">
    <property type="term" value="P:peptide transport"/>
    <property type="evidence" value="ECO:0007669"/>
    <property type="project" value="InterPro"/>
</dbReference>
<keyword evidence="3 5" id="KW-0067">ATP-binding</keyword>
<proteinExistence type="predicted"/>
<dbReference type="RefSeq" id="WP_188940059.1">
    <property type="nucleotide sequence ID" value="NZ_BMNA01000001.1"/>
</dbReference>
<dbReference type="PROSITE" id="PS50893">
    <property type="entry name" value="ABC_TRANSPORTER_2"/>
    <property type="match status" value="1"/>
</dbReference>
<accession>A0A917SMP7</accession>
<evidence type="ECO:0000256" key="1">
    <source>
        <dbReference type="ARBA" id="ARBA00022448"/>
    </source>
</evidence>
<evidence type="ECO:0000259" key="4">
    <source>
        <dbReference type="PROSITE" id="PS50893"/>
    </source>
</evidence>
<keyword evidence="6" id="KW-1185">Reference proteome</keyword>
<reference evidence="5" key="2">
    <citation type="submission" date="2020-09" db="EMBL/GenBank/DDBJ databases">
        <authorList>
            <person name="Sun Q."/>
            <person name="Zhou Y."/>
        </authorList>
    </citation>
    <scope>NUCLEOTIDE SEQUENCE</scope>
    <source>
        <strain evidence="5">CGMCC 4.7308</strain>
    </source>
</reference>
<name>A0A917SMP7_9ACTN</name>
<dbReference type="SMART" id="SM00382">
    <property type="entry name" value="AAA"/>
    <property type="match status" value="1"/>
</dbReference>
<comment type="caution">
    <text evidence="5">The sequence shown here is derived from an EMBL/GenBank/DDBJ whole genome shotgun (WGS) entry which is preliminary data.</text>
</comment>
<sequence length="337" mass="36148">MPDDLLLDAQGVSVGYTPERGDRILAVREVDLRLHQGEFVGLVGESGCGKSTLGFAVTGMLLPPAQLVGGSIVFDGQDIASLSGEQLRQARQGGFALVLQSGMNTLNPVRTIANHFRDLLKAHGSDHSTARERGAELLRTVHLDSDVLDRYPHELSGGMRQRVSIALVLSLEPRLIVFDEPTTALDVVVQAAVMSTIKELQRTQQFTAVLISHDLGTVLEATDRVLIMYAGQIAEDQPAADVLTGPHHPYTEALLSCYADPRADVVHLGGIAGNPPDLSKQIDGCPYAPRCPLVQDICRRIDPPLAPLGRGVAACHVRAPASKELAATAHEVADREH</sequence>
<reference evidence="5" key="1">
    <citation type="journal article" date="2014" name="Int. J. Syst. Evol. Microbiol.">
        <title>Complete genome sequence of Corynebacterium casei LMG S-19264T (=DSM 44701T), isolated from a smear-ripened cheese.</title>
        <authorList>
            <consortium name="US DOE Joint Genome Institute (JGI-PGF)"/>
            <person name="Walter F."/>
            <person name="Albersmeier A."/>
            <person name="Kalinowski J."/>
            <person name="Ruckert C."/>
        </authorList>
    </citation>
    <scope>NUCLEOTIDE SEQUENCE</scope>
    <source>
        <strain evidence="5">CGMCC 4.7308</strain>
    </source>
</reference>